<organism evidence="1 2">
    <name type="scientific">Culicoidibacter larvae</name>
    <dbReference type="NCBI Taxonomy" id="2579976"/>
    <lineage>
        <taxon>Bacteria</taxon>
        <taxon>Bacillati</taxon>
        <taxon>Bacillota</taxon>
        <taxon>Culicoidibacteria</taxon>
        <taxon>Culicoidibacterales</taxon>
        <taxon>Culicoidibacteraceae</taxon>
        <taxon>Culicoidibacter</taxon>
    </lineage>
</organism>
<name>A0A5R8Q8N9_9FIRM</name>
<accession>A0A5R8Q8N9</accession>
<comment type="caution">
    <text evidence="1">The sequence shown here is derived from an EMBL/GenBank/DDBJ whole genome shotgun (WGS) entry which is preliminary data.</text>
</comment>
<sequence length="73" mass="8302">MKSKIYTGRQPIKKEVTLTIDCESLTNTSLNEVVQQFVQGFANDGWTCESAQTDPNDIFKTKMKFIKEVKQNG</sequence>
<dbReference type="EMBL" id="VBWP01000009">
    <property type="protein sequence ID" value="TLG72082.1"/>
    <property type="molecule type" value="Genomic_DNA"/>
</dbReference>
<dbReference type="Proteomes" id="UP000306912">
    <property type="component" value="Unassembled WGS sequence"/>
</dbReference>
<dbReference type="InParanoid" id="A0A5R8Q8N9"/>
<dbReference type="RefSeq" id="WP_138191805.1">
    <property type="nucleotide sequence ID" value="NZ_VBWP01000009.1"/>
</dbReference>
<evidence type="ECO:0000313" key="2">
    <source>
        <dbReference type="Proteomes" id="UP000306912"/>
    </source>
</evidence>
<reference evidence="1 2" key="1">
    <citation type="submission" date="2019-05" db="EMBL/GenBank/DDBJ databases">
        <title>Culicoidintestinum kansasii gen. nov., sp. nov. from the gastrointestinal tract of the biting midge, Culicoides sonorensis.</title>
        <authorList>
            <person name="Neupane S."/>
            <person name="Ghosh A."/>
            <person name="Gunther S."/>
            <person name="Martin K."/>
            <person name="Zurek L."/>
        </authorList>
    </citation>
    <scope>NUCLEOTIDE SEQUENCE [LARGE SCALE GENOMIC DNA]</scope>
    <source>
        <strain evidence="1 2">CS-1</strain>
    </source>
</reference>
<proteinExistence type="predicted"/>
<gene>
    <name evidence="1" type="ORF">FEZ08_09625</name>
</gene>
<protein>
    <recommendedName>
        <fullName evidence="3">DUF4177 domain-containing protein</fullName>
    </recommendedName>
</protein>
<dbReference type="AlphaFoldDB" id="A0A5R8Q8N9"/>
<keyword evidence="2" id="KW-1185">Reference proteome</keyword>
<evidence type="ECO:0008006" key="3">
    <source>
        <dbReference type="Google" id="ProtNLM"/>
    </source>
</evidence>
<evidence type="ECO:0000313" key="1">
    <source>
        <dbReference type="EMBL" id="TLG72082.1"/>
    </source>
</evidence>